<accession>A0ABN6CQ69</accession>
<gene>
    <name evidence="2" type="ORF">Aiant_80220</name>
</gene>
<keyword evidence="3" id="KW-1185">Reference proteome</keyword>
<dbReference type="EMBL" id="AP023356">
    <property type="protein sequence ID" value="BCJ47365.1"/>
    <property type="molecule type" value="Genomic_DNA"/>
</dbReference>
<evidence type="ECO:0000313" key="2">
    <source>
        <dbReference type="EMBL" id="BCJ47365.1"/>
    </source>
</evidence>
<organism evidence="2 3">
    <name type="scientific">Actinoplanes ianthinogenes</name>
    <dbReference type="NCBI Taxonomy" id="122358"/>
    <lineage>
        <taxon>Bacteria</taxon>
        <taxon>Bacillati</taxon>
        <taxon>Actinomycetota</taxon>
        <taxon>Actinomycetes</taxon>
        <taxon>Micromonosporales</taxon>
        <taxon>Micromonosporaceae</taxon>
        <taxon>Actinoplanes</taxon>
    </lineage>
</organism>
<reference evidence="2 3" key="1">
    <citation type="submission" date="2020-08" db="EMBL/GenBank/DDBJ databases">
        <title>Whole genome shotgun sequence of Actinoplanes ianthinogenes NBRC 13996.</title>
        <authorList>
            <person name="Komaki H."/>
            <person name="Tamura T."/>
        </authorList>
    </citation>
    <scope>NUCLEOTIDE SEQUENCE [LARGE SCALE GENOMIC DNA]</scope>
    <source>
        <strain evidence="2 3">NBRC 13996</strain>
    </source>
</reference>
<evidence type="ECO:0000313" key="3">
    <source>
        <dbReference type="Proteomes" id="UP000676967"/>
    </source>
</evidence>
<proteinExistence type="predicted"/>
<dbReference type="Proteomes" id="UP000676967">
    <property type="component" value="Chromosome"/>
</dbReference>
<feature type="region of interest" description="Disordered" evidence="1">
    <location>
        <begin position="1"/>
        <end position="26"/>
    </location>
</feature>
<protein>
    <submittedName>
        <fullName evidence="2">Uncharacterized protein</fullName>
    </submittedName>
</protein>
<name>A0ABN6CQ69_9ACTN</name>
<evidence type="ECO:0000256" key="1">
    <source>
        <dbReference type="SAM" id="MobiDB-lite"/>
    </source>
</evidence>
<sequence length="321" mass="34725">MRGPRGGPATLVQARLPPEPTTKGAYDEAGRSYMTETRNRRSAPDRARKRAIRALAAELGVAYSVASRLLAAQQAATPADRRRPGLPAGGDEHRAWMFAAREQRTFHSRVRDTRTAAELPLGRAAHLARRYPPLRDAGGAGALYHGEGRETVVAMLYAVLEHESPELLPPADELAWAAELGEEAAVDIACRDLDRAARHLLDLDRWQLWARVEAALAAVDRDADRRVRDAAIVLGRELRSTSLRGSVDGARHILDALLVEPYDGGAPGARVLVGERAGTVVGVCWGPSGPPVGYRVRLDGESDVRAVTAPGVHKSDFDSDR</sequence>